<dbReference type="InterPro" id="IPR032466">
    <property type="entry name" value="Metal_Hydrolase"/>
</dbReference>
<dbReference type="PANTHER" id="PTHR43135:SF3">
    <property type="entry name" value="ALPHA-D-RIBOSE 1-METHYLPHOSPHONATE 5-TRIPHOSPHATE DIPHOSPHATASE"/>
    <property type="match status" value="1"/>
</dbReference>
<gene>
    <name evidence="2" type="ORF">MOPEL_086_00085</name>
</gene>
<evidence type="ECO:0000313" key="2">
    <source>
        <dbReference type="EMBL" id="GAB48946.1"/>
    </source>
</evidence>
<dbReference type="SUPFAM" id="SSF51556">
    <property type="entry name" value="Metallo-dependent hydrolases"/>
    <property type="match status" value="1"/>
</dbReference>
<proteinExistence type="predicted"/>
<name>H5UT88_9MICO</name>
<dbReference type="Proteomes" id="UP000004367">
    <property type="component" value="Unassembled WGS sequence"/>
</dbReference>
<keyword evidence="3" id="KW-1185">Reference proteome</keyword>
<feature type="compositionally biased region" description="Low complexity" evidence="1">
    <location>
        <begin position="869"/>
        <end position="887"/>
    </location>
</feature>
<dbReference type="GO" id="GO:0016787">
    <property type="term" value="F:hydrolase activity"/>
    <property type="evidence" value="ECO:0007669"/>
    <property type="project" value="UniProtKB-KW"/>
</dbReference>
<sequence>MTTTIDLGTYPDSLLHELRALTGTTRFVSAGCAASAPGGHRTAEMGFPLESAVTGPDDARRFVDRQVENGSEVVEIIVEDPRIPNGHCLSPETLRALVDAAHEHGLSTFEHVVTAYSFTTGLDAGVDVLTHAPIDRPPEDDQVARIVETGTVCSPTPIMMKGGAAARAGLPVPDGTGLHDELDLLVHAGPTPAEVIVAATSGAPPRPGGTTAARSRRAGARTSSSRRRPDPRRVRGARRPSGVDVRCGSVGSACDERRATRAAPSGLGPARGDPRGDARRAGRGRVHRPDDGGRRPPFRGGKASLYKRWADTEELVLAALAASDASFDADRERVATMTPVDLRDALVEVLALFAEGLDTPVGRVLHVLQSWRQQHSRLLAQVCEVMVTLRAAVLRTVLDRANAEGAMPAADVTPTVSSDPRLVIAQHRETGAVSRGDIEAIVDQILLPALLRPTHRVTGFVSYGGVSGGSRAVPQLKPVISVLGMPTPMSAVVVPFAPRFLDESGKAVPDEEMPKSAAAMLDELAAFDRRVNPQARPRRTPPAGPVERSADVGTPGRRRRAERDRRGDPGQPARCPRMRAMPSARRRASSSRMPGCAPYSAGPGSSPTTVPQRLNTSSTSRAEGPGWSRRSSTSLTYSSRGAPISTSPHGSTWANSSIMAGPCGCSSTACFSARAAALTSVSASFFMGAPYDSGVCSASPSRLAMIFSALVSRASSRRCRTRPPSALARSVTADPACSTTDAVSPKRALTEADQDVPSSWSTPRTSRSMRRTNSVMRAVRALAPDVTFWELNGLATRCRGVSSAQSRMEVPTAVTASAMRRLRISRAARMPRRWASSSPGSASATRASSSTYCLSCSAMLRARTPSQNVASSGASVSTSARRSGSPS</sequence>
<keyword evidence="2" id="KW-0378">Hydrolase</keyword>
<dbReference type="eggNOG" id="COG1228">
    <property type="taxonomic scope" value="Bacteria"/>
</dbReference>
<feature type="compositionally biased region" description="Low complexity" evidence="1">
    <location>
        <begin position="628"/>
        <end position="640"/>
    </location>
</feature>
<dbReference type="PANTHER" id="PTHR43135">
    <property type="entry name" value="ALPHA-D-RIBOSE 1-METHYLPHOSPHONATE 5-TRIPHOSPHATE DIPHOSPHATASE"/>
    <property type="match status" value="1"/>
</dbReference>
<feature type="compositionally biased region" description="Low complexity" evidence="1">
    <location>
        <begin position="756"/>
        <end position="771"/>
    </location>
</feature>
<dbReference type="Gene3D" id="3.20.20.140">
    <property type="entry name" value="Metal-dependent hydrolases"/>
    <property type="match status" value="1"/>
</dbReference>
<feature type="region of interest" description="Disordered" evidence="1">
    <location>
        <begin position="199"/>
        <end position="302"/>
    </location>
</feature>
<dbReference type="STRING" id="1089455.MOPEL_086_00085"/>
<feature type="region of interest" description="Disordered" evidence="1">
    <location>
        <begin position="865"/>
        <end position="887"/>
    </location>
</feature>
<comment type="caution">
    <text evidence="2">The sequence shown here is derived from an EMBL/GenBank/DDBJ whole genome shotgun (WGS) entry which is preliminary data.</text>
</comment>
<feature type="compositionally biased region" description="Low complexity" evidence="1">
    <location>
        <begin position="572"/>
        <end position="583"/>
    </location>
</feature>
<reference evidence="2 3" key="1">
    <citation type="submission" date="2012-02" db="EMBL/GenBank/DDBJ databases">
        <title>Whole genome shotgun sequence of Mobilicoccus pelagius NBRC 104925.</title>
        <authorList>
            <person name="Yoshida Y."/>
            <person name="Hosoyama A."/>
            <person name="Tsuchikane K."/>
            <person name="Katsumata H."/>
            <person name="Yamazaki S."/>
            <person name="Fujita N."/>
        </authorList>
    </citation>
    <scope>NUCLEOTIDE SEQUENCE [LARGE SCALE GENOMIC DNA]</scope>
    <source>
        <strain evidence="2 3">NBRC 104925</strain>
    </source>
</reference>
<feature type="compositionally biased region" description="Basic residues" evidence="1">
    <location>
        <begin position="214"/>
        <end position="226"/>
    </location>
</feature>
<dbReference type="eggNOG" id="COG0431">
    <property type="taxonomic scope" value="Bacteria"/>
</dbReference>
<protein>
    <submittedName>
        <fullName evidence="2">Putative hydrolase</fullName>
    </submittedName>
</protein>
<feature type="compositionally biased region" description="Polar residues" evidence="1">
    <location>
        <begin position="603"/>
        <end position="621"/>
    </location>
</feature>
<dbReference type="AlphaFoldDB" id="H5UT88"/>
<dbReference type="eggNOG" id="COG1309">
    <property type="taxonomic scope" value="Bacteria"/>
</dbReference>
<feature type="region of interest" description="Disordered" evidence="1">
    <location>
        <begin position="528"/>
        <end position="650"/>
    </location>
</feature>
<dbReference type="Gene3D" id="1.10.357.10">
    <property type="entry name" value="Tetracycline Repressor, domain 2"/>
    <property type="match status" value="1"/>
</dbReference>
<dbReference type="EMBL" id="BAFE01000064">
    <property type="protein sequence ID" value="GAB48946.1"/>
    <property type="molecule type" value="Genomic_DNA"/>
</dbReference>
<organism evidence="2 3">
    <name type="scientific">Mobilicoccus pelagius NBRC 104925</name>
    <dbReference type="NCBI Taxonomy" id="1089455"/>
    <lineage>
        <taxon>Bacteria</taxon>
        <taxon>Bacillati</taxon>
        <taxon>Actinomycetota</taxon>
        <taxon>Actinomycetes</taxon>
        <taxon>Micrococcales</taxon>
        <taxon>Dermatophilaceae</taxon>
        <taxon>Mobilicoccus</taxon>
    </lineage>
</organism>
<dbReference type="Gene3D" id="3.40.50.360">
    <property type="match status" value="1"/>
</dbReference>
<dbReference type="InterPro" id="IPR029039">
    <property type="entry name" value="Flavoprotein-like_sf"/>
</dbReference>
<dbReference type="SUPFAM" id="SSF52218">
    <property type="entry name" value="Flavoproteins"/>
    <property type="match status" value="1"/>
</dbReference>
<evidence type="ECO:0000313" key="3">
    <source>
        <dbReference type="Proteomes" id="UP000004367"/>
    </source>
</evidence>
<accession>H5UT88</accession>
<evidence type="ECO:0000256" key="1">
    <source>
        <dbReference type="SAM" id="MobiDB-lite"/>
    </source>
</evidence>
<feature type="region of interest" description="Disordered" evidence="1">
    <location>
        <begin position="738"/>
        <end position="771"/>
    </location>
</feature>
<dbReference type="InterPro" id="IPR051781">
    <property type="entry name" value="Metallo-dep_Hydrolase"/>
</dbReference>